<reference evidence="2 3" key="1">
    <citation type="submission" date="2015-07" db="EMBL/GenBank/DDBJ databases">
        <title>Emmonsia species relationships and genome sequence.</title>
        <authorList>
            <person name="Cuomo C.A."/>
            <person name="Schwartz I.S."/>
            <person name="Kenyon C."/>
            <person name="de Hoog G.S."/>
            <person name="Govender N.P."/>
            <person name="Botha A."/>
            <person name="Moreno L."/>
            <person name="de Vries M."/>
            <person name="Munoz J.F."/>
            <person name="Stielow J.B."/>
        </authorList>
    </citation>
    <scope>NUCLEOTIDE SEQUENCE [LARGE SCALE GENOMIC DNA]</scope>
    <source>
        <strain evidence="2 3">CBS 136260</strain>
    </source>
</reference>
<keyword evidence="3" id="KW-1185">Reference proteome</keyword>
<sequence length="117" mass="12977">MYEHHVFAVDQKASRIAAPDFGFPLVSKSPSSNDNSVRKTDLVRGSPPTGLVTETAEVTRADRVDTTESNKRGETYPSQSRHVFWLSSVTLVLHTRRGSRENYSAMPNLSIGTRSLN</sequence>
<feature type="region of interest" description="Disordered" evidence="1">
    <location>
        <begin position="24"/>
        <end position="52"/>
    </location>
</feature>
<proteinExistence type="predicted"/>
<evidence type="ECO:0000256" key="1">
    <source>
        <dbReference type="SAM" id="MobiDB-lite"/>
    </source>
</evidence>
<dbReference type="AlphaFoldDB" id="A0A1B7NWW0"/>
<evidence type="ECO:0000313" key="3">
    <source>
        <dbReference type="Proteomes" id="UP000091918"/>
    </source>
</evidence>
<accession>A0A1B7NWW0</accession>
<comment type="caution">
    <text evidence="2">The sequence shown here is derived from an EMBL/GenBank/DDBJ whole genome shotgun (WGS) entry which is preliminary data.</text>
</comment>
<dbReference type="Proteomes" id="UP000091918">
    <property type="component" value="Unassembled WGS sequence"/>
</dbReference>
<evidence type="ECO:0000313" key="2">
    <source>
        <dbReference type="EMBL" id="OAX81259.1"/>
    </source>
</evidence>
<dbReference type="EMBL" id="LGUA01000512">
    <property type="protein sequence ID" value="OAX81259.1"/>
    <property type="molecule type" value="Genomic_DNA"/>
</dbReference>
<name>A0A1B7NWW0_9EURO</name>
<protein>
    <submittedName>
        <fullName evidence="2">Uncharacterized protein</fullName>
    </submittedName>
</protein>
<feature type="region of interest" description="Disordered" evidence="1">
    <location>
        <begin position="97"/>
        <end position="117"/>
    </location>
</feature>
<organism evidence="2 3">
    <name type="scientific">Emergomyces africanus</name>
    <dbReference type="NCBI Taxonomy" id="1955775"/>
    <lineage>
        <taxon>Eukaryota</taxon>
        <taxon>Fungi</taxon>
        <taxon>Dikarya</taxon>
        <taxon>Ascomycota</taxon>
        <taxon>Pezizomycotina</taxon>
        <taxon>Eurotiomycetes</taxon>
        <taxon>Eurotiomycetidae</taxon>
        <taxon>Onygenales</taxon>
        <taxon>Ajellomycetaceae</taxon>
        <taxon>Emergomyces</taxon>
    </lineage>
</organism>
<feature type="compositionally biased region" description="Polar residues" evidence="1">
    <location>
        <begin position="101"/>
        <end position="117"/>
    </location>
</feature>
<gene>
    <name evidence="2" type="ORF">ACJ72_04398</name>
</gene>